<accession>A0A918EAU1</accession>
<gene>
    <name evidence="4" type="ORF">GCM10012278_78760</name>
</gene>
<proteinExistence type="inferred from homology"/>
<dbReference type="InterPro" id="IPR050261">
    <property type="entry name" value="FrsA_esterase"/>
</dbReference>
<evidence type="ECO:0000259" key="3">
    <source>
        <dbReference type="Pfam" id="PF12697"/>
    </source>
</evidence>
<dbReference type="PANTHER" id="PTHR22946:SF9">
    <property type="entry name" value="POLYKETIDE TRANSFERASE AF380"/>
    <property type="match status" value="1"/>
</dbReference>
<dbReference type="SMR" id="A0A918EAU1"/>
<dbReference type="Proteomes" id="UP000660745">
    <property type="component" value="Unassembled WGS sequence"/>
</dbReference>
<dbReference type="SUPFAM" id="SSF53474">
    <property type="entry name" value="alpha/beta-Hydrolases"/>
    <property type="match status" value="1"/>
</dbReference>
<sequence length="275" mass="28769">MRAATPAVTFDSDEVALLGVLHLPEGEGPHPVAVLLHGFPGNERNFDLAQSLRRAGYAALVFHYRGSWGVGGHWSWANALEDAGRVVRAVREEAFAAAHRLDPGRLAVVGHSFGGFAALMTAAGDPGIAATVSVSGFDFGTVTRGLGPAGRRAYVEIFDGELLPLRGTSGEELVGEMEAAGERWSLAALAPSFADRPVLLIGGGLDPVTPAEVHHRPLVGAYAAARLEHHEWATDHALSDHRVELAETVRDFLDRALGGTALTPAGASGGLTEGV</sequence>
<evidence type="ECO:0000313" key="5">
    <source>
        <dbReference type="Proteomes" id="UP000660745"/>
    </source>
</evidence>
<reference evidence="4" key="1">
    <citation type="journal article" date="2014" name="Int. J. Syst. Evol. Microbiol.">
        <title>Complete genome sequence of Corynebacterium casei LMG S-19264T (=DSM 44701T), isolated from a smear-ripened cheese.</title>
        <authorList>
            <consortium name="US DOE Joint Genome Institute (JGI-PGF)"/>
            <person name="Walter F."/>
            <person name="Albersmeier A."/>
            <person name="Kalinowski J."/>
            <person name="Ruckert C."/>
        </authorList>
    </citation>
    <scope>NUCLEOTIDE SEQUENCE</scope>
    <source>
        <strain evidence="4">CGMCC 4.7430</strain>
    </source>
</reference>
<evidence type="ECO:0000256" key="1">
    <source>
        <dbReference type="ARBA" id="ARBA00022801"/>
    </source>
</evidence>
<dbReference type="Pfam" id="PF12697">
    <property type="entry name" value="Abhydrolase_6"/>
    <property type="match status" value="1"/>
</dbReference>
<dbReference type="RefSeq" id="WP_189143861.1">
    <property type="nucleotide sequence ID" value="NZ_BMNK01000020.1"/>
</dbReference>
<name>A0A918EAU1_9ACTN</name>
<dbReference type="AlphaFoldDB" id="A0A918EAU1"/>
<dbReference type="InterPro" id="IPR029058">
    <property type="entry name" value="AB_hydrolase_fold"/>
</dbReference>
<protein>
    <recommendedName>
        <fullName evidence="3">AB hydrolase-1 domain-containing protein</fullName>
    </recommendedName>
</protein>
<evidence type="ECO:0000256" key="2">
    <source>
        <dbReference type="ARBA" id="ARBA00038115"/>
    </source>
</evidence>
<keyword evidence="5" id="KW-1185">Reference proteome</keyword>
<organism evidence="4 5">
    <name type="scientific">Nonomuraea glycinis</name>
    <dbReference type="NCBI Taxonomy" id="2047744"/>
    <lineage>
        <taxon>Bacteria</taxon>
        <taxon>Bacillati</taxon>
        <taxon>Actinomycetota</taxon>
        <taxon>Actinomycetes</taxon>
        <taxon>Streptosporangiales</taxon>
        <taxon>Streptosporangiaceae</taxon>
        <taxon>Nonomuraea</taxon>
    </lineage>
</organism>
<dbReference type="PANTHER" id="PTHR22946">
    <property type="entry name" value="DIENELACTONE HYDROLASE DOMAIN-CONTAINING PROTEIN-RELATED"/>
    <property type="match status" value="1"/>
</dbReference>
<comment type="caution">
    <text evidence="4">The sequence shown here is derived from an EMBL/GenBank/DDBJ whole genome shotgun (WGS) entry which is preliminary data.</text>
</comment>
<evidence type="ECO:0000313" key="4">
    <source>
        <dbReference type="EMBL" id="GGP16146.1"/>
    </source>
</evidence>
<comment type="similarity">
    <text evidence="2">Belongs to the AB hydrolase superfamily. FUS2 hydrolase family.</text>
</comment>
<reference evidence="4" key="2">
    <citation type="submission" date="2020-09" db="EMBL/GenBank/DDBJ databases">
        <authorList>
            <person name="Sun Q."/>
            <person name="Zhou Y."/>
        </authorList>
    </citation>
    <scope>NUCLEOTIDE SEQUENCE</scope>
    <source>
        <strain evidence="4">CGMCC 4.7430</strain>
    </source>
</reference>
<dbReference type="Gene3D" id="3.40.50.1820">
    <property type="entry name" value="alpha/beta hydrolase"/>
    <property type="match status" value="1"/>
</dbReference>
<feature type="domain" description="AB hydrolase-1" evidence="3">
    <location>
        <begin position="34"/>
        <end position="247"/>
    </location>
</feature>
<dbReference type="EMBL" id="BMNK01000020">
    <property type="protein sequence ID" value="GGP16146.1"/>
    <property type="molecule type" value="Genomic_DNA"/>
</dbReference>
<dbReference type="InterPro" id="IPR000073">
    <property type="entry name" value="AB_hydrolase_1"/>
</dbReference>
<keyword evidence="1" id="KW-0378">Hydrolase</keyword>
<dbReference type="GO" id="GO:0052689">
    <property type="term" value="F:carboxylic ester hydrolase activity"/>
    <property type="evidence" value="ECO:0007669"/>
    <property type="project" value="UniProtKB-ARBA"/>
</dbReference>